<comment type="caution">
    <text evidence="3">The sequence shown here is derived from an EMBL/GenBank/DDBJ whole genome shotgun (WGS) entry which is preliminary data.</text>
</comment>
<reference evidence="3" key="1">
    <citation type="journal article" date="2020" name="BMC Genomics">
        <title>Correction to: Identification and distribution of gene clusters required for synthesis of sphingolipid metabolism inhibitors in diverse species of the filamentous fungus Fusarium.</title>
        <authorList>
            <person name="Kim H.S."/>
            <person name="Lohmar J.M."/>
            <person name="Busman M."/>
            <person name="Brown D.W."/>
            <person name="Naumann T.A."/>
            <person name="Divon H.H."/>
            <person name="Lysoe E."/>
            <person name="Uhlig S."/>
            <person name="Proctor R.H."/>
        </authorList>
    </citation>
    <scope>NUCLEOTIDE SEQUENCE</scope>
    <source>
        <strain evidence="3">NRRL 22465</strain>
    </source>
</reference>
<evidence type="ECO:0000259" key="2">
    <source>
        <dbReference type="Pfam" id="PF07717"/>
    </source>
</evidence>
<proteinExistence type="predicted"/>
<evidence type="ECO:0000313" key="4">
    <source>
        <dbReference type="Proteomes" id="UP000635477"/>
    </source>
</evidence>
<reference evidence="3" key="2">
    <citation type="submission" date="2020-05" db="EMBL/GenBank/DDBJ databases">
        <authorList>
            <person name="Kim H.-S."/>
            <person name="Proctor R.H."/>
            <person name="Brown D.W."/>
        </authorList>
    </citation>
    <scope>NUCLEOTIDE SEQUENCE</scope>
    <source>
        <strain evidence="3">NRRL 22465</strain>
    </source>
</reference>
<keyword evidence="4" id="KW-1185">Reference proteome</keyword>
<gene>
    <name evidence="3" type="ORF">FZEAL_1897</name>
</gene>
<organism evidence="3 4">
    <name type="scientific">Fusarium zealandicum</name>
    <dbReference type="NCBI Taxonomy" id="1053134"/>
    <lineage>
        <taxon>Eukaryota</taxon>
        <taxon>Fungi</taxon>
        <taxon>Dikarya</taxon>
        <taxon>Ascomycota</taxon>
        <taxon>Pezizomycotina</taxon>
        <taxon>Sordariomycetes</taxon>
        <taxon>Hypocreomycetidae</taxon>
        <taxon>Hypocreales</taxon>
        <taxon>Nectriaceae</taxon>
        <taxon>Fusarium</taxon>
        <taxon>Fusarium staphyleae species complex</taxon>
    </lineage>
</organism>
<dbReference type="AlphaFoldDB" id="A0A8H4URU0"/>
<protein>
    <recommendedName>
        <fullName evidence="2">DEAD-box helicase OB fold domain-containing protein</fullName>
    </recommendedName>
</protein>
<feature type="domain" description="DEAD-box helicase OB fold" evidence="2">
    <location>
        <begin position="82"/>
        <end position="133"/>
    </location>
</feature>
<evidence type="ECO:0000256" key="1">
    <source>
        <dbReference type="SAM" id="MobiDB-lite"/>
    </source>
</evidence>
<evidence type="ECO:0000313" key="3">
    <source>
        <dbReference type="EMBL" id="KAF4982504.1"/>
    </source>
</evidence>
<dbReference type="OrthoDB" id="10253254at2759"/>
<dbReference type="Pfam" id="PF07717">
    <property type="entry name" value="OB_NTP_bind"/>
    <property type="match status" value="1"/>
</dbReference>
<feature type="region of interest" description="Disordered" evidence="1">
    <location>
        <begin position="153"/>
        <end position="175"/>
    </location>
</feature>
<name>A0A8H4URU0_9HYPO</name>
<dbReference type="EMBL" id="JABEYC010000115">
    <property type="protein sequence ID" value="KAF4982504.1"/>
    <property type="molecule type" value="Genomic_DNA"/>
</dbReference>
<accession>A0A8H4URU0</accession>
<sequence>MGRKASKIPVYPVWYKALEEPKELNCSGHILVLATQATLASTQRSILVRPHETKFAADEIHAQLACPLSDHITHINAFYQYMRTVHGNFAAGLHPGSSIVGLRHNWVVYTNFMCGSKQCMETVTAVDPTWLVDLDFVQDDKMLDSRKRLGEKKQMAIKKSIDRAREKLRETAQGP</sequence>
<dbReference type="Proteomes" id="UP000635477">
    <property type="component" value="Unassembled WGS sequence"/>
</dbReference>
<dbReference type="InterPro" id="IPR011709">
    <property type="entry name" value="DEAD-box_helicase_OB_fold"/>
</dbReference>